<accession>A0ABV9RAE6</accession>
<evidence type="ECO:0000256" key="7">
    <source>
        <dbReference type="ARBA" id="ARBA00022519"/>
    </source>
</evidence>
<sequence>MQRVGQADRGATAPADPFWAGPTAELLERLGTSATGLTQAEAEAALARRRLRRHHGHGTATRARLLLAQFSSPIVLILIVATVISMLVGDLTDGLIILAIILASGLLGFAQEDRANSVVAELLRSVQVRVPVLRDERERAVPVAEVVPGDIVLLRAGAVVPADCRLLAGENLLVDESTLTGESFPVEKDAAASVEPGAELVERRDSVFLGTHVVSGTGRAVAVRTGRDTQFGAVSSELEQRRVTTAFTRGTTRFGVLLIWIMVILTGFIFLVNTLFGRPLIESLLFALALAVGLSPQMLPAIVSVSLSAGARRMARQRVVIKRLDAIEDLGALTAICTDKTGTLTRGTVQLDRAADLDGHESEGVLRLASLNAGLQEGFPNPLDLAILARRRPDPAERALDEVPYDFARRRLSVAAEIDGIPTLITKGAFESVLDACASARVGGRDAPIDEVRTALMQRYAELSGRGVRVLGIAVRTLPAPLPVLTPADETGMVLVGLLGFDDPPRDDAGAAVAELARLGVSVRLITGDNRFAAAAVAASVGLPTEHVLTGRELAAMDDAALASAVRSTAVFAEVEPLQKRRVVGALRADGETVGFLGDGINDAPALHAADVGISVDTAVDVAKQAAGVVLLDKSLDVIVDGVTLGRATFANTLKYVRVTTSANFGNMLSMAAASLFLPFLPLLPRQILLLNFLSDIPATTIAADAVDPEAIEAPGRWDLRGIRNFMIVFGLLSTVFDLATFAVLLLVFQAGPTEFRSAWFIESTLTEVVVLLSLRTARPVLRSRPGAALVWASVAIAVTTVALPYVPFLAEPLGLAPVPGALVLVLLALTTLYLGANELLKRRFLAPHRARLPRRA</sequence>
<dbReference type="SFLD" id="SFLDG00002">
    <property type="entry name" value="C1.7:_P-type_atpase_like"/>
    <property type="match status" value="1"/>
</dbReference>
<evidence type="ECO:0000256" key="1">
    <source>
        <dbReference type="ARBA" id="ARBA00003954"/>
    </source>
</evidence>
<dbReference type="PRINTS" id="PR00119">
    <property type="entry name" value="CATATPASE"/>
</dbReference>
<proteinExistence type="inferred from homology"/>
<feature type="transmembrane region" description="Helical" evidence="19">
    <location>
        <begin position="65"/>
        <end position="88"/>
    </location>
</feature>
<feature type="transmembrane region" description="Helical" evidence="19">
    <location>
        <begin position="819"/>
        <end position="837"/>
    </location>
</feature>
<keyword evidence="8" id="KW-0597">Phosphoprotein</keyword>
<evidence type="ECO:0000256" key="19">
    <source>
        <dbReference type="SAM" id="Phobius"/>
    </source>
</evidence>
<feature type="transmembrane region" description="Helical" evidence="19">
    <location>
        <begin position="94"/>
        <end position="110"/>
    </location>
</feature>
<evidence type="ECO:0000256" key="16">
    <source>
        <dbReference type="ARBA" id="ARBA00029806"/>
    </source>
</evidence>
<dbReference type="InterPro" id="IPR008250">
    <property type="entry name" value="ATPase_P-typ_transduc_dom_A_sf"/>
</dbReference>
<comment type="function">
    <text evidence="1">Mediates magnesium influx to the cytosol.</text>
</comment>
<dbReference type="PROSITE" id="PS00154">
    <property type="entry name" value="ATPASE_E1_E2"/>
    <property type="match status" value="1"/>
</dbReference>
<comment type="similarity">
    <text evidence="3">Belongs to the cation transport ATPase (P-type) (TC 3.A.3) family. Type IIIB subfamily.</text>
</comment>
<dbReference type="InterPro" id="IPR023214">
    <property type="entry name" value="HAD_sf"/>
</dbReference>
<comment type="catalytic activity">
    <reaction evidence="18">
        <text>ATP + H2O = ADP + phosphate + H(+)</text>
        <dbReference type="Rhea" id="RHEA:13065"/>
        <dbReference type="ChEBI" id="CHEBI:15377"/>
        <dbReference type="ChEBI" id="CHEBI:15378"/>
        <dbReference type="ChEBI" id="CHEBI:30616"/>
        <dbReference type="ChEBI" id="CHEBI:43474"/>
        <dbReference type="ChEBI" id="CHEBI:456216"/>
    </reaction>
</comment>
<evidence type="ECO:0000313" key="21">
    <source>
        <dbReference type="EMBL" id="MFC4830237.1"/>
    </source>
</evidence>
<dbReference type="Proteomes" id="UP001595960">
    <property type="component" value="Unassembled WGS sequence"/>
</dbReference>
<dbReference type="Pfam" id="PF00122">
    <property type="entry name" value="E1-E2_ATPase"/>
    <property type="match status" value="1"/>
</dbReference>
<dbReference type="SUPFAM" id="SSF81665">
    <property type="entry name" value="Calcium ATPase, transmembrane domain M"/>
    <property type="match status" value="1"/>
</dbReference>
<evidence type="ECO:0000256" key="4">
    <source>
        <dbReference type="ARBA" id="ARBA00012786"/>
    </source>
</evidence>
<feature type="transmembrane region" description="Helical" evidence="19">
    <location>
        <begin position="787"/>
        <end position="807"/>
    </location>
</feature>
<keyword evidence="9 19" id="KW-0812">Transmembrane</keyword>
<dbReference type="InterPro" id="IPR004014">
    <property type="entry name" value="ATPase_P-typ_cation-transptr_N"/>
</dbReference>
<evidence type="ECO:0000256" key="10">
    <source>
        <dbReference type="ARBA" id="ARBA00022741"/>
    </source>
</evidence>
<dbReference type="InterPro" id="IPR001757">
    <property type="entry name" value="P_typ_ATPase"/>
</dbReference>
<evidence type="ECO:0000259" key="20">
    <source>
        <dbReference type="SMART" id="SM00831"/>
    </source>
</evidence>
<dbReference type="NCBIfam" id="TIGR01524">
    <property type="entry name" value="ATPase-IIIB_Mg"/>
    <property type="match status" value="1"/>
</dbReference>
<feature type="transmembrane region" description="Helical" evidence="19">
    <location>
        <begin position="284"/>
        <end position="309"/>
    </location>
</feature>
<dbReference type="InterPro" id="IPR059000">
    <property type="entry name" value="ATPase_P-type_domA"/>
</dbReference>
<dbReference type="SFLD" id="SFLDS00003">
    <property type="entry name" value="Haloacid_Dehalogenase"/>
    <property type="match status" value="1"/>
</dbReference>
<dbReference type="InterPro" id="IPR023298">
    <property type="entry name" value="ATPase_P-typ_TM_dom_sf"/>
</dbReference>
<keyword evidence="11" id="KW-0067">ATP-binding</keyword>
<name>A0ABV9RAE6_9MICO</name>
<keyword evidence="14 19" id="KW-1133">Transmembrane helix</keyword>
<dbReference type="Pfam" id="PF00689">
    <property type="entry name" value="Cation_ATPase_C"/>
    <property type="match status" value="1"/>
</dbReference>
<keyword evidence="7" id="KW-0997">Cell inner membrane</keyword>
<dbReference type="InterPro" id="IPR036412">
    <property type="entry name" value="HAD-like_sf"/>
</dbReference>
<comment type="caution">
    <text evidence="21">The sequence shown here is derived from an EMBL/GenBank/DDBJ whole genome shotgun (WGS) entry which is preliminary data.</text>
</comment>
<evidence type="ECO:0000256" key="14">
    <source>
        <dbReference type="ARBA" id="ARBA00022989"/>
    </source>
</evidence>
<evidence type="ECO:0000256" key="6">
    <source>
        <dbReference type="ARBA" id="ARBA00022475"/>
    </source>
</evidence>
<evidence type="ECO:0000256" key="8">
    <source>
        <dbReference type="ARBA" id="ARBA00022553"/>
    </source>
</evidence>
<dbReference type="SMART" id="SM00831">
    <property type="entry name" value="Cation_ATPase_N"/>
    <property type="match status" value="1"/>
</dbReference>
<protein>
    <recommendedName>
        <fullName evidence="5">Magnesium-transporting ATPase, P-type 1</fullName>
        <ecNumber evidence="4">7.2.2.14</ecNumber>
    </recommendedName>
    <alternativeName>
        <fullName evidence="16">Mg(2+) transport ATPase, P-type 1</fullName>
    </alternativeName>
</protein>
<dbReference type="InterPro" id="IPR018303">
    <property type="entry name" value="ATPase_P-typ_P_site"/>
</dbReference>
<dbReference type="Gene3D" id="3.40.1110.10">
    <property type="entry name" value="Calcium-transporting ATPase, cytoplasmic domain N"/>
    <property type="match status" value="1"/>
</dbReference>
<dbReference type="Gene3D" id="1.20.1110.10">
    <property type="entry name" value="Calcium-transporting ATPase, transmembrane domain"/>
    <property type="match status" value="1"/>
</dbReference>
<evidence type="ECO:0000256" key="13">
    <source>
        <dbReference type="ARBA" id="ARBA00022967"/>
    </source>
</evidence>
<organism evidence="21 22">
    <name type="scientific">Agromyces aurantiacus</name>
    <dbReference type="NCBI Taxonomy" id="165814"/>
    <lineage>
        <taxon>Bacteria</taxon>
        <taxon>Bacillati</taxon>
        <taxon>Actinomycetota</taxon>
        <taxon>Actinomycetes</taxon>
        <taxon>Micrococcales</taxon>
        <taxon>Microbacteriaceae</taxon>
        <taxon>Agromyces</taxon>
    </lineage>
</organism>
<evidence type="ECO:0000256" key="18">
    <source>
        <dbReference type="ARBA" id="ARBA00049360"/>
    </source>
</evidence>
<dbReference type="SUPFAM" id="SSF81653">
    <property type="entry name" value="Calcium ATPase, transduction domain A"/>
    <property type="match status" value="1"/>
</dbReference>
<evidence type="ECO:0000313" key="22">
    <source>
        <dbReference type="Proteomes" id="UP001595960"/>
    </source>
</evidence>
<keyword evidence="15 19" id="KW-0472">Membrane</keyword>
<evidence type="ECO:0000256" key="3">
    <source>
        <dbReference type="ARBA" id="ARBA00008746"/>
    </source>
</evidence>
<evidence type="ECO:0000256" key="2">
    <source>
        <dbReference type="ARBA" id="ARBA00004429"/>
    </source>
</evidence>
<evidence type="ECO:0000256" key="17">
    <source>
        <dbReference type="ARBA" id="ARBA00047295"/>
    </source>
</evidence>
<dbReference type="Pfam" id="PF13246">
    <property type="entry name" value="Cation_ATPase"/>
    <property type="match status" value="1"/>
</dbReference>
<dbReference type="InterPro" id="IPR006068">
    <property type="entry name" value="ATPase_P-typ_cation-transptr_C"/>
</dbReference>
<evidence type="ECO:0000256" key="11">
    <source>
        <dbReference type="ARBA" id="ARBA00022840"/>
    </source>
</evidence>
<dbReference type="InterPro" id="IPR023299">
    <property type="entry name" value="ATPase_P-typ_cyto_dom_N"/>
</dbReference>
<comment type="catalytic activity">
    <reaction evidence="17">
        <text>Mg(2+)(out) + ATP + H2O = Mg(2+)(in) + ADP + phosphate + H(+)</text>
        <dbReference type="Rhea" id="RHEA:10260"/>
        <dbReference type="ChEBI" id="CHEBI:15377"/>
        <dbReference type="ChEBI" id="CHEBI:15378"/>
        <dbReference type="ChEBI" id="CHEBI:18420"/>
        <dbReference type="ChEBI" id="CHEBI:30616"/>
        <dbReference type="ChEBI" id="CHEBI:43474"/>
        <dbReference type="ChEBI" id="CHEBI:456216"/>
        <dbReference type="EC" id="7.2.2.14"/>
    </reaction>
</comment>
<feature type="transmembrane region" description="Helical" evidence="19">
    <location>
        <begin position="726"/>
        <end position="752"/>
    </location>
</feature>
<evidence type="ECO:0000256" key="5">
    <source>
        <dbReference type="ARBA" id="ARBA00013555"/>
    </source>
</evidence>
<keyword evidence="22" id="KW-1185">Reference proteome</keyword>
<reference evidence="22" key="1">
    <citation type="journal article" date="2019" name="Int. J. Syst. Evol. Microbiol.">
        <title>The Global Catalogue of Microorganisms (GCM) 10K type strain sequencing project: providing services to taxonomists for standard genome sequencing and annotation.</title>
        <authorList>
            <consortium name="The Broad Institute Genomics Platform"/>
            <consortium name="The Broad Institute Genome Sequencing Center for Infectious Disease"/>
            <person name="Wu L."/>
            <person name="Ma J."/>
        </authorList>
    </citation>
    <scope>NUCLEOTIDE SEQUENCE [LARGE SCALE GENOMIC DNA]</scope>
    <source>
        <strain evidence="22">CGMCC 1.12192</strain>
    </source>
</reference>
<dbReference type="Gene3D" id="3.40.50.1000">
    <property type="entry name" value="HAD superfamily/HAD-like"/>
    <property type="match status" value="1"/>
</dbReference>
<keyword evidence="6" id="KW-1003">Cell membrane</keyword>
<dbReference type="InterPro" id="IPR044492">
    <property type="entry name" value="P_typ_ATPase_HD_dom"/>
</dbReference>
<dbReference type="InterPro" id="IPR006415">
    <property type="entry name" value="P-type_ATPase_IIIB"/>
</dbReference>
<dbReference type="SUPFAM" id="SSF56784">
    <property type="entry name" value="HAD-like"/>
    <property type="match status" value="1"/>
</dbReference>
<dbReference type="Gene3D" id="2.70.150.10">
    <property type="entry name" value="Calcium-transporting ATPase, cytoplasmic transduction domain A"/>
    <property type="match status" value="1"/>
</dbReference>
<dbReference type="Pfam" id="PF00690">
    <property type="entry name" value="Cation_ATPase_N"/>
    <property type="match status" value="1"/>
</dbReference>
<gene>
    <name evidence="21" type="primary">mgtA</name>
    <name evidence="21" type="ORF">ACFPER_15670</name>
</gene>
<dbReference type="PANTHER" id="PTHR42861">
    <property type="entry name" value="CALCIUM-TRANSPORTING ATPASE"/>
    <property type="match status" value="1"/>
</dbReference>
<evidence type="ECO:0000256" key="15">
    <source>
        <dbReference type="ARBA" id="ARBA00023136"/>
    </source>
</evidence>
<evidence type="ECO:0000256" key="12">
    <source>
        <dbReference type="ARBA" id="ARBA00022842"/>
    </source>
</evidence>
<keyword evidence="12" id="KW-0460">Magnesium</keyword>
<keyword evidence="10" id="KW-0547">Nucleotide-binding</keyword>
<dbReference type="NCBIfam" id="TIGR01494">
    <property type="entry name" value="ATPase_P-type"/>
    <property type="match status" value="2"/>
</dbReference>
<feature type="domain" description="Cation-transporting P-type ATPase N-terminal" evidence="20">
    <location>
        <begin position="17"/>
        <end position="90"/>
    </location>
</feature>
<dbReference type="SFLD" id="SFLDF00027">
    <property type="entry name" value="p-type_atpase"/>
    <property type="match status" value="1"/>
</dbReference>
<dbReference type="PRINTS" id="PR00120">
    <property type="entry name" value="HATPASE"/>
</dbReference>
<dbReference type="EMBL" id="JBHSJC010000002">
    <property type="protein sequence ID" value="MFC4830237.1"/>
    <property type="molecule type" value="Genomic_DNA"/>
</dbReference>
<dbReference type="EC" id="7.2.2.14" evidence="4"/>
<dbReference type="RefSeq" id="WP_204394542.1">
    <property type="nucleotide sequence ID" value="NZ_JAFBBW010000001.1"/>
</dbReference>
<feature type="transmembrane region" description="Helical" evidence="19">
    <location>
        <begin position="254"/>
        <end position="272"/>
    </location>
</feature>
<comment type="subcellular location">
    <subcellularLocation>
        <location evidence="2">Cell inner membrane</location>
        <topology evidence="2">Multi-pass membrane protein</topology>
    </subcellularLocation>
</comment>
<keyword evidence="13" id="KW-1278">Translocase</keyword>
<evidence type="ECO:0000256" key="9">
    <source>
        <dbReference type="ARBA" id="ARBA00022692"/>
    </source>
</evidence>